<name>A0A8X6INR5_NEPPI</name>
<comment type="caution">
    <text evidence="1">The sequence shown here is derived from an EMBL/GenBank/DDBJ whole genome shotgun (WGS) entry which is preliminary data.</text>
</comment>
<protein>
    <submittedName>
        <fullName evidence="1">Uncharacterized protein</fullName>
    </submittedName>
</protein>
<sequence length="96" mass="11030">MAEVWTSTCSYSSLVGRKIRPHSIDVVVRAELPDPDQDPNLHEIIKSTPIHGPCEVFNFNSSYMLAVIYDCIVCILFQKIDTLDIFVQRFVIFLRI</sequence>
<proteinExistence type="predicted"/>
<dbReference type="AlphaFoldDB" id="A0A8X6INR5"/>
<organism evidence="1 2">
    <name type="scientific">Nephila pilipes</name>
    <name type="common">Giant wood spider</name>
    <name type="synonym">Nephila maculata</name>
    <dbReference type="NCBI Taxonomy" id="299642"/>
    <lineage>
        <taxon>Eukaryota</taxon>
        <taxon>Metazoa</taxon>
        <taxon>Ecdysozoa</taxon>
        <taxon>Arthropoda</taxon>
        <taxon>Chelicerata</taxon>
        <taxon>Arachnida</taxon>
        <taxon>Araneae</taxon>
        <taxon>Araneomorphae</taxon>
        <taxon>Entelegynae</taxon>
        <taxon>Araneoidea</taxon>
        <taxon>Nephilidae</taxon>
        <taxon>Nephila</taxon>
    </lineage>
</organism>
<dbReference type="Proteomes" id="UP000887013">
    <property type="component" value="Unassembled WGS sequence"/>
</dbReference>
<dbReference type="EMBL" id="BMAW01046075">
    <property type="protein sequence ID" value="GFS53500.1"/>
    <property type="molecule type" value="Genomic_DNA"/>
</dbReference>
<evidence type="ECO:0000313" key="2">
    <source>
        <dbReference type="Proteomes" id="UP000887013"/>
    </source>
</evidence>
<dbReference type="OrthoDB" id="6372266at2759"/>
<accession>A0A8X6INR5</accession>
<keyword evidence="2" id="KW-1185">Reference proteome</keyword>
<gene>
    <name evidence="1" type="ORF">NPIL_44611</name>
</gene>
<evidence type="ECO:0000313" key="1">
    <source>
        <dbReference type="EMBL" id="GFS53500.1"/>
    </source>
</evidence>
<reference evidence="1" key="1">
    <citation type="submission" date="2020-08" db="EMBL/GenBank/DDBJ databases">
        <title>Multicomponent nature underlies the extraordinary mechanical properties of spider dragline silk.</title>
        <authorList>
            <person name="Kono N."/>
            <person name="Nakamura H."/>
            <person name="Mori M."/>
            <person name="Yoshida Y."/>
            <person name="Ohtoshi R."/>
            <person name="Malay A.D."/>
            <person name="Moran D.A.P."/>
            <person name="Tomita M."/>
            <person name="Numata K."/>
            <person name="Arakawa K."/>
        </authorList>
    </citation>
    <scope>NUCLEOTIDE SEQUENCE</scope>
</reference>